<proteinExistence type="predicted"/>
<organism evidence="1 2">
    <name type="scientific">Microvirga aerophila</name>
    <dbReference type="NCBI Taxonomy" id="670291"/>
    <lineage>
        <taxon>Bacteria</taxon>
        <taxon>Pseudomonadati</taxon>
        <taxon>Pseudomonadota</taxon>
        <taxon>Alphaproteobacteria</taxon>
        <taxon>Hyphomicrobiales</taxon>
        <taxon>Methylobacteriaceae</taxon>
        <taxon>Microvirga</taxon>
    </lineage>
</organism>
<gene>
    <name evidence="1" type="ORF">MAE02_08640</name>
</gene>
<reference evidence="1 2" key="1">
    <citation type="submission" date="2019-07" db="EMBL/GenBank/DDBJ databases">
        <title>Whole genome shotgun sequence of Microvirga aerophila NBRC 106136.</title>
        <authorList>
            <person name="Hosoyama A."/>
            <person name="Uohara A."/>
            <person name="Ohji S."/>
            <person name="Ichikawa N."/>
        </authorList>
    </citation>
    <scope>NUCLEOTIDE SEQUENCE [LARGE SCALE GENOMIC DNA]</scope>
    <source>
        <strain evidence="1 2">NBRC 106136</strain>
    </source>
</reference>
<evidence type="ECO:0000313" key="1">
    <source>
        <dbReference type="EMBL" id="GEO13168.1"/>
    </source>
</evidence>
<protein>
    <submittedName>
        <fullName evidence="1">Uncharacterized protein</fullName>
    </submittedName>
</protein>
<evidence type="ECO:0000313" key="2">
    <source>
        <dbReference type="Proteomes" id="UP000321085"/>
    </source>
</evidence>
<sequence length="89" mass="9613">MALSSRIVRTKSRSIFAHNALTSLGENMTHLSTDRRVPVQPSTARPEAPAFKPVALPALAAAMQAARFQPQSPKVQELPAILRKEALLG</sequence>
<accession>A0A512BMI7</accession>
<comment type="caution">
    <text evidence="1">The sequence shown here is derived from an EMBL/GenBank/DDBJ whole genome shotgun (WGS) entry which is preliminary data.</text>
</comment>
<keyword evidence="2" id="KW-1185">Reference proteome</keyword>
<dbReference type="EMBL" id="BJYU01000006">
    <property type="protein sequence ID" value="GEO13168.1"/>
    <property type="molecule type" value="Genomic_DNA"/>
</dbReference>
<name>A0A512BMI7_9HYPH</name>
<dbReference type="AlphaFoldDB" id="A0A512BMI7"/>
<dbReference type="Proteomes" id="UP000321085">
    <property type="component" value="Unassembled WGS sequence"/>
</dbReference>